<evidence type="ECO:0000256" key="1">
    <source>
        <dbReference type="ARBA" id="ARBA00022950"/>
    </source>
</evidence>
<reference evidence="4" key="1">
    <citation type="journal article" date="2021" name="Proc. Natl. Acad. Sci. U.S.A.">
        <title>A Catalog of Tens of Thousands of Viruses from Human Metagenomes Reveals Hidden Associations with Chronic Diseases.</title>
        <authorList>
            <person name="Tisza M.J."/>
            <person name="Buck C.B."/>
        </authorList>
    </citation>
    <scope>NUCLEOTIDE SEQUENCE</scope>
    <source>
        <strain evidence="4">CtFmt20</strain>
    </source>
</reference>
<dbReference type="EMBL" id="BK015129">
    <property type="protein sequence ID" value="DAD92155.1"/>
    <property type="molecule type" value="Genomic_DNA"/>
</dbReference>
<keyword evidence="2" id="KW-1171">Viral genome ejection through host cell envelope</keyword>
<evidence type="ECO:0000313" key="4">
    <source>
        <dbReference type="EMBL" id="DAD92155.1"/>
    </source>
</evidence>
<keyword evidence="1" id="KW-1188">Viral release from host cell</keyword>
<name>A0A8S5NDJ4_9CAUD</name>
<sequence>MGFSARLLAAIGIEARATAYEPHVTTLASSGLSSVRSASDPGTLSLESAVSLSAVYRSISIIATAMRQLSLVVEKKGEQLAASDVPSIIRRPNLHQSRGDFVETATISLAATGNAYIKVERFGDSVDSLTVLDPWLCHAVIDEATGVKTIAYKGKSYSTDEILHVPLLTLPGSATGLGPIQASHTELSTAKDIRDFAAGWFKNSGQPSGILSTDQKVNPEDLIAMRNAWNYLDADGNPLDMSANPSRIRVFPHGISYSPILISPREAQWIEAQQFNTTQIARIFGIPAPLLLAAVEGNAQTYSNVEQEWIAFTRFTLQSYITRLEDALTSIVPRGQRVKFNVEALLRSDTTTRYAAHKAAIEMGLYSAKYAREIEGIPASAAPESTANES</sequence>
<dbReference type="InterPro" id="IPR006427">
    <property type="entry name" value="Portal_HK97"/>
</dbReference>
<accession>A0A8S5NDJ4</accession>
<proteinExistence type="predicted"/>
<keyword evidence="2" id="KW-1162">Viral penetration into host cytoplasm</keyword>
<organism evidence="4">
    <name type="scientific">Siphoviridae sp. ctFmt20</name>
    <dbReference type="NCBI Taxonomy" id="2826214"/>
    <lineage>
        <taxon>Viruses</taxon>
        <taxon>Duplodnaviria</taxon>
        <taxon>Heunggongvirae</taxon>
        <taxon>Uroviricota</taxon>
        <taxon>Caudoviricetes</taxon>
    </lineage>
</organism>
<protein>
    <submittedName>
        <fullName evidence="4">Portal protein</fullName>
    </submittedName>
</protein>
<evidence type="ECO:0000256" key="2">
    <source>
        <dbReference type="ARBA" id="ARBA00023009"/>
    </source>
</evidence>
<dbReference type="InterPro" id="IPR006944">
    <property type="entry name" value="Phage/GTA_portal"/>
</dbReference>
<dbReference type="NCBIfam" id="TIGR01537">
    <property type="entry name" value="portal_HK97"/>
    <property type="match status" value="1"/>
</dbReference>
<keyword evidence="1" id="KW-0118">Viral capsid assembly</keyword>
<keyword evidence="2" id="KW-1160">Virus entry into host cell</keyword>
<keyword evidence="3" id="KW-0231">Viral genome packaging</keyword>
<dbReference type="Pfam" id="PF04860">
    <property type="entry name" value="Phage_portal"/>
    <property type="match status" value="1"/>
</dbReference>
<dbReference type="Gene3D" id="1.20.1270.210">
    <property type="match status" value="1"/>
</dbReference>
<evidence type="ECO:0000256" key="3">
    <source>
        <dbReference type="ARBA" id="ARBA00023219"/>
    </source>
</evidence>